<accession>A0AA46A3X6</accession>
<sequence length="161" mass="18512">MPGYVRLKRGLQGREKTFSLLRNGQLIHYYMTHVYRVEPADCRVDFRHGIRFGGNSVIYDHRTYICRPGTIKKHMKLYEEHGWSVQSRHLGKPLLYGAVETGDVNSYVHIWVFESAADRAAKRAALQADPDWQAYLAKSAEAGYLIKQENKILVPAPFFEG</sequence>
<dbReference type="SUPFAM" id="SSF54909">
    <property type="entry name" value="Dimeric alpha+beta barrel"/>
    <property type="match status" value="1"/>
</dbReference>
<feature type="domain" description="NIPSNAP" evidence="2">
    <location>
        <begin position="59"/>
        <end position="158"/>
    </location>
</feature>
<evidence type="ECO:0000256" key="1">
    <source>
        <dbReference type="ARBA" id="ARBA00005291"/>
    </source>
</evidence>
<dbReference type="PANTHER" id="PTHR21017:SF17">
    <property type="entry name" value="PROTEIN NIPSNAP"/>
    <property type="match status" value="1"/>
</dbReference>
<dbReference type="Proteomes" id="UP000186216">
    <property type="component" value="Unassembled WGS sequence"/>
</dbReference>
<name>A0AA46A3X6_9RHOB</name>
<evidence type="ECO:0000259" key="2">
    <source>
        <dbReference type="Pfam" id="PF07978"/>
    </source>
</evidence>
<protein>
    <submittedName>
        <fullName evidence="3">NIPSNAP protein</fullName>
    </submittedName>
</protein>
<dbReference type="Gene3D" id="3.30.70.100">
    <property type="match status" value="1"/>
</dbReference>
<organism evidence="3 4">
    <name type="scientific">Paracoccus saliphilus</name>
    <dbReference type="NCBI Taxonomy" id="405559"/>
    <lineage>
        <taxon>Bacteria</taxon>
        <taxon>Pseudomonadati</taxon>
        <taxon>Pseudomonadota</taxon>
        <taxon>Alphaproteobacteria</taxon>
        <taxon>Rhodobacterales</taxon>
        <taxon>Paracoccaceae</taxon>
        <taxon>Paracoccus</taxon>
    </lineage>
</organism>
<dbReference type="Pfam" id="PF07978">
    <property type="entry name" value="NIPSNAP"/>
    <property type="match status" value="1"/>
</dbReference>
<evidence type="ECO:0000313" key="3">
    <source>
        <dbReference type="EMBL" id="SIS51794.1"/>
    </source>
</evidence>
<dbReference type="InterPro" id="IPR051557">
    <property type="entry name" value="NipSnap_domain"/>
</dbReference>
<dbReference type="EMBL" id="FTOU01000001">
    <property type="protein sequence ID" value="SIS51794.1"/>
    <property type="molecule type" value="Genomic_DNA"/>
</dbReference>
<dbReference type="PANTHER" id="PTHR21017">
    <property type="entry name" value="NIPSNAP-RELATED"/>
    <property type="match status" value="1"/>
</dbReference>
<comment type="similarity">
    <text evidence="1">Belongs to the NipSnap family.</text>
</comment>
<evidence type="ECO:0000313" key="4">
    <source>
        <dbReference type="Proteomes" id="UP000186216"/>
    </source>
</evidence>
<reference evidence="3 4" key="1">
    <citation type="submission" date="2017-01" db="EMBL/GenBank/DDBJ databases">
        <authorList>
            <person name="Varghese N."/>
            <person name="Submissions S."/>
        </authorList>
    </citation>
    <scope>NUCLEOTIDE SEQUENCE [LARGE SCALE GENOMIC DNA]</scope>
    <source>
        <strain evidence="3 4">DSM 18447</strain>
    </source>
</reference>
<comment type="caution">
    <text evidence="3">The sequence shown here is derived from an EMBL/GenBank/DDBJ whole genome shotgun (WGS) entry which is preliminary data.</text>
</comment>
<dbReference type="InterPro" id="IPR012577">
    <property type="entry name" value="NIPSNAP"/>
</dbReference>
<dbReference type="AlphaFoldDB" id="A0AA46A3X6"/>
<gene>
    <name evidence="3" type="ORF">SAMN05421772_101212</name>
</gene>
<dbReference type="InterPro" id="IPR011008">
    <property type="entry name" value="Dimeric_a/b-barrel"/>
</dbReference>
<proteinExistence type="inferred from homology"/>